<name>A0ABW5T784_9FLAO</name>
<protein>
    <recommendedName>
        <fullName evidence="3">DUF4468 domain-containing protein</fullName>
    </recommendedName>
</protein>
<dbReference type="RefSeq" id="WP_380288745.1">
    <property type="nucleotide sequence ID" value="NZ_JBHULY010000005.1"/>
</dbReference>
<evidence type="ECO:0000313" key="2">
    <source>
        <dbReference type="Proteomes" id="UP001597476"/>
    </source>
</evidence>
<dbReference type="EMBL" id="JBHULY010000005">
    <property type="protein sequence ID" value="MFD2725097.1"/>
    <property type="molecule type" value="Genomic_DNA"/>
</dbReference>
<accession>A0ABW5T784</accession>
<comment type="caution">
    <text evidence="1">The sequence shown here is derived from an EMBL/GenBank/DDBJ whole genome shotgun (WGS) entry which is preliminary data.</text>
</comment>
<evidence type="ECO:0008006" key="3">
    <source>
        <dbReference type="Google" id="ProtNLM"/>
    </source>
</evidence>
<proteinExistence type="predicted"/>
<sequence length="185" mass="21836">MKIFFSFLAFLVLSSGFSQEINPRVIGVCYSKGEKIKAMIEENNIFQLKKEFGQTKNLESLLASIKGRKSKNSSYGISSDIYYDPDSKKYIFTIYSSRWIKTESDWGLNDYRFVIELMIEYVESNNEATIHHRRILNQNSNLKRWWQSFIDSYNNSKFQRKKWADEYGLVPPPPPPPQTTEWFKI</sequence>
<evidence type="ECO:0000313" key="1">
    <source>
        <dbReference type="EMBL" id="MFD2725097.1"/>
    </source>
</evidence>
<organism evidence="1 2">
    <name type="scientific">Hyunsoonleella rubra</name>
    <dbReference type="NCBI Taxonomy" id="1737062"/>
    <lineage>
        <taxon>Bacteria</taxon>
        <taxon>Pseudomonadati</taxon>
        <taxon>Bacteroidota</taxon>
        <taxon>Flavobacteriia</taxon>
        <taxon>Flavobacteriales</taxon>
        <taxon>Flavobacteriaceae</taxon>
    </lineage>
</organism>
<reference evidence="2" key="1">
    <citation type="journal article" date="2019" name="Int. J. Syst. Evol. Microbiol.">
        <title>The Global Catalogue of Microorganisms (GCM) 10K type strain sequencing project: providing services to taxonomists for standard genome sequencing and annotation.</title>
        <authorList>
            <consortium name="The Broad Institute Genomics Platform"/>
            <consortium name="The Broad Institute Genome Sequencing Center for Infectious Disease"/>
            <person name="Wu L."/>
            <person name="Ma J."/>
        </authorList>
    </citation>
    <scope>NUCLEOTIDE SEQUENCE [LARGE SCALE GENOMIC DNA]</scope>
    <source>
        <strain evidence="2">KCTC 42398</strain>
    </source>
</reference>
<dbReference type="Proteomes" id="UP001597476">
    <property type="component" value="Unassembled WGS sequence"/>
</dbReference>
<keyword evidence="2" id="KW-1185">Reference proteome</keyword>
<gene>
    <name evidence="1" type="ORF">ACFSR8_02640</name>
</gene>